<dbReference type="InterPro" id="IPR035965">
    <property type="entry name" value="PAS-like_dom_sf"/>
</dbReference>
<feature type="domain" description="STAS" evidence="5">
    <location>
        <begin position="269"/>
        <end position="380"/>
    </location>
</feature>
<comment type="caution">
    <text evidence="6">The sequence shown here is derived from an EMBL/GenBank/DDBJ whole genome shotgun (WGS) entry which is preliminary data.</text>
</comment>
<evidence type="ECO:0000313" key="6">
    <source>
        <dbReference type="EMBL" id="TKC97238.1"/>
    </source>
</evidence>
<dbReference type="EMBL" id="SSMQ01000080">
    <property type="protein sequence ID" value="TKC97238.1"/>
    <property type="molecule type" value="Genomic_DNA"/>
</dbReference>
<proteinExistence type="predicted"/>
<evidence type="ECO:0000256" key="1">
    <source>
        <dbReference type="ARBA" id="ARBA00022553"/>
    </source>
</evidence>
<feature type="region of interest" description="Disordered" evidence="2">
    <location>
        <begin position="1"/>
        <end position="38"/>
    </location>
</feature>
<keyword evidence="1" id="KW-0597">Phosphoprotein</keyword>
<evidence type="ECO:0000259" key="5">
    <source>
        <dbReference type="PROSITE" id="PS50801"/>
    </source>
</evidence>
<dbReference type="Pfam" id="PF00989">
    <property type="entry name" value="PAS"/>
    <property type="match status" value="1"/>
</dbReference>
<dbReference type="InterPro" id="IPR036513">
    <property type="entry name" value="STAS_dom_sf"/>
</dbReference>
<feature type="compositionally biased region" description="Basic and acidic residues" evidence="2">
    <location>
        <begin position="16"/>
        <end position="26"/>
    </location>
</feature>
<dbReference type="Gene3D" id="3.30.750.24">
    <property type="entry name" value="STAS domain"/>
    <property type="match status" value="1"/>
</dbReference>
<reference evidence="6 7" key="1">
    <citation type="submission" date="2019-04" db="EMBL/GenBank/DDBJ databases">
        <authorList>
            <person name="Li Y."/>
            <person name="Wang J."/>
        </authorList>
    </citation>
    <scope>NUCLEOTIDE SEQUENCE [LARGE SCALE GENOMIC DNA]</scope>
    <source>
        <strain evidence="6 7">DSM 14668</strain>
    </source>
</reference>
<dbReference type="Pfam" id="PF01740">
    <property type="entry name" value="STAS"/>
    <property type="match status" value="1"/>
</dbReference>
<dbReference type="PANTHER" id="PTHR33745:SF3">
    <property type="entry name" value="RSBT CO-ANTAGONIST PROTEIN RSBRC"/>
    <property type="match status" value="1"/>
</dbReference>
<evidence type="ECO:0000259" key="4">
    <source>
        <dbReference type="PROSITE" id="PS50113"/>
    </source>
</evidence>
<evidence type="ECO:0000256" key="2">
    <source>
        <dbReference type="SAM" id="MobiDB-lite"/>
    </source>
</evidence>
<dbReference type="CDD" id="cd07041">
    <property type="entry name" value="STAS_RsbR_RsbS_like"/>
    <property type="match status" value="1"/>
</dbReference>
<dbReference type="InterPro" id="IPR002645">
    <property type="entry name" value="STAS_dom"/>
</dbReference>
<feature type="domain" description="PAC" evidence="4">
    <location>
        <begin position="202"/>
        <end position="253"/>
    </location>
</feature>
<protein>
    <submittedName>
        <fullName evidence="6">PAS domain S-box protein</fullName>
    </submittedName>
</protein>
<keyword evidence="7" id="KW-1185">Reference proteome</keyword>
<dbReference type="Proteomes" id="UP000309215">
    <property type="component" value="Unassembled WGS sequence"/>
</dbReference>
<sequence length="395" mass="42556">MLRVEQLGPRQTPMGTDDRDDGRRDWPPPSAGPPSDAGLREAVTMLRRLRAGDLVFPSRERGGLIGEILREIEALGSKVLSERKTEDERIATLTNVVVQLAALNFEARAAISPGHDKLDGIAAGLNMLREELQSSTVSRAYLDSVFASMADALVVVDASGLVRTVNRATTELLGFTDRELVGKPVSTLFLEELDPAQILALHGHEMQCLTKSGAVLEASVSSSPLQSGSTSEGFVCVLRDITDRKRAEEERMRLEEAIRAKNDLIRTMSTPLIPITDEIVVMPLVGTLDRERADQVLESLLRGIAAIQPRVAILDITAVPVVDADVASALVRAAHAARLLGVDVVLTGLRAEVAKTLVDMGLDLPGVRTCSTLKSGIALSMNRKAQKAEAPRRSS</sequence>
<dbReference type="PROSITE" id="PS50112">
    <property type="entry name" value="PAS"/>
    <property type="match status" value="1"/>
</dbReference>
<dbReference type="CDD" id="cd00130">
    <property type="entry name" value="PAS"/>
    <property type="match status" value="1"/>
</dbReference>
<dbReference type="InterPro" id="IPR000700">
    <property type="entry name" value="PAS-assoc_C"/>
</dbReference>
<evidence type="ECO:0000313" key="7">
    <source>
        <dbReference type="Proteomes" id="UP000309215"/>
    </source>
</evidence>
<dbReference type="SUPFAM" id="SSF55785">
    <property type="entry name" value="PYP-like sensor domain (PAS domain)"/>
    <property type="match status" value="1"/>
</dbReference>
<accession>A0A4U1ISN1</accession>
<dbReference type="GO" id="GO:0006355">
    <property type="term" value="P:regulation of DNA-templated transcription"/>
    <property type="evidence" value="ECO:0007669"/>
    <property type="project" value="InterPro"/>
</dbReference>
<gene>
    <name evidence="6" type="ORF">E8A74_43780</name>
</gene>
<dbReference type="InterPro" id="IPR013767">
    <property type="entry name" value="PAS_fold"/>
</dbReference>
<dbReference type="PANTHER" id="PTHR33745">
    <property type="entry name" value="RSBT ANTAGONIST PROTEIN RSBS-RELATED"/>
    <property type="match status" value="1"/>
</dbReference>
<evidence type="ECO:0000259" key="3">
    <source>
        <dbReference type="PROSITE" id="PS50112"/>
    </source>
</evidence>
<dbReference type="SMART" id="SM00091">
    <property type="entry name" value="PAS"/>
    <property type="match status" value="1"/>
</dbReference>
<dbReference type="InterPro" id="IPR051932">
    <property type="entry name" value="Bact_StressResp_Reg"/>
</dbReference>
<name>A0A4U1ISN1_9BACT</name>
<dbReference type="NCBIfam" id="TIGR00229">
    <property type="entry name" value="sensory_box"/>
    <property type="match status" value="1"/>
</dbReference>
<dbReference type="AlphaFoldDB" id="A0A4U1ISN1"/>
<feature type="domain" description="PAS" evidence="3">
    <location>
        <begin position="138"/>
        <end position="195"/>
    </location>
</feature>
<dbReference type="PROSITE" id="PS50801">
    <property type="entry name" value="STAS"/>
    <property type="match status" value="1"/>
</dbReference>
<dbReference type="PROSITE" id="PS50113">
    <property type="entry name" value="PAC"/>
    <property type="match status" value="1"/>
</dbReference>
<dbReference type="OrthoDB" id="5510189at2"/>
<dbReference type="InterPro" id="IPR000014">
    <property type="entry name" value="PAS"/>
</dbReference>
<dbReference type="Gene3D" id="3.30.450.20">
    <property type="entry name" value="PAS domain"/>
    <property type="match status" value="1"/>
</dbReference>
<dbReference type="SUPFAM" id="SSF52091">
    <property type="entry name" value="SpoIIaa-like"/>
    <property type="match status" value="1"/>
</dbReference>
<organism evidence="6 7">
    <name type="scientific">Polyangium fumosum</name>
    <dbReference type="NCBI Taxonomy" id="889272"/>
    <lineage>
        <taxon>Bacteria</taxon>
        <taxon>Pseudomonadati</taxon>
        <taxon>Myxococcota</taxon>
        <taxon>Polyangia</taxon>
        <taxon>Polyangiales</taxon>
        <taxon>Polyangiaceae</taxon>
        <taxon>Polyangium</taxon>
    </lineage>
</organism>